<organism evidence="1 2">
    <name type="scientific">Entomophthora muscae</name>
    <dbReference type="NCBI Taxonomy" id="34485"/>
    <lineage>
        <taxon>Eukaryota</taxon>
        <taxon>Fungi</taxon>
        <taxon>Fungi incertae sedis</taxon>
        <taxon>Zoopagomycota</taxon>
        <taxon>Entomophthoromycotina</taxon>
        <taxon>Entomophthoromycetes</taxon>
        <taxon>Entomophthorales</taxon>
        <taxon>Entomophthoraceae</taxon>
        <taxon>Entomophthora</taxon>
    </lineage>
</organism>
<keyword evidence="1" id="KW-0808">Transferase</keyword>
<evidence type="ECO:0000313" key="1">
    <source>
        <dbReference type="EMBL" id="KAJ9048882.1"/>
    </source>
</evidence>
<accession>A0ACC2RFN8</accession>
<protein>
    <submittedName>
        <fullName evidence="1">Serine threonine protein kinase CMGC group</fullName>
        <ecNumber evidence="1">2.7.12.1</ecNumber>
    </submittedName>
</protein>
<dbReference type="EC" id="2.7.12.1" evidence="1"/>
<proteinExistence type="predicted"/>
<name>A0ACC2RFN8_9FUNG</name>
<comment type="caution">
    <text evidence="1">The sequence shown here is derived from an EMBL/GenBank/DDBJ whole genome shotgun (WGS) entry which is preliminary data.</text>
</comment>
<evidence type="ECO:0000313" key="2">
    <source>
        <dbReference type="Proteomes" id="UP001165960"/>
    </source>
</evidence>
<dbReference type="Proteomes" id="UP001165960">
    <property type="component" value="Unassembled WGS sequence"/>
</dbReference>
<keyword evidence="1" id="KW-0418">Kinase</keyword>
<dbReference type="EMBL" id="QTSX02007304">
    <property type="protein sequence ID" value="KAJ9048882.1"/>
    <property type="molecule type" value="Genomic_DNA"/>
</dbReference>
<gene>
    <name evidence="1" type="primary">LKH1_3</name>
    <name evidence="1" type="ORF">DSO57_1030129</name>
</gene>
<sequence>MMSSSTGHKRALGLNKDYYEIVTNSNSGSANSIMNDANHGLNALARAAHHPLVGGMEPSNPASLDHIYNYNPPNQAILPPISQIEGCGYKRTRKEDSSSDFPSVPIGGLSHSSNSASHYDSQYSSSTNYLPSLRFDSSQNSHAPRIEYPNQLPSSSHASVYHSSHNSSFSKSGPSYSGYYGSEVVQRPPTPAYCYPQQQSYHAIAPTNYSSRQINGPSALYGQDQLQQLLLRVQEQQQHQRHPPLPPFHETRYNSAYQIQPPPPSPQAHIPAHAIHVSTPSIPAMAKPPPLEPLAPELEVPCDDKDGHFIVVPDQYITPRYRVVSLLGQGTFGRVAKCYDRLSRGYVAIKVVRAVPKYRDAARIEMRVLSTLKQHDPLNLNKCIHMIHDFEHRNHICMAFDLLGPSIFDFLKSNGFQPFPHAHVQHFARQILTSLAFIHNLGLVHTDLKPENILLVSSDHDLVPAKKKKEHKHTKILNSTEIRLIDFGSATFETEYHSSVVSTRHYRAPEIILGMGWSYPCDIWSVGCILVELYTGDALFQTHENLEHLAMMQAVLGPIPLPMISRANKAGQKLFSESGRLLYPTPETSKQSTKFVKSMKDISKIATRAGIFTKLFTDLLSKLLVYVPEQRIQATEALKHPFFSLTFDDEGKAIKPNPSSTATPTPGLNLR</sequence>
<reference evidence="1" key="1">
    <citation type="submission" date="2022-04" db="EMBL/GenBank/DDBJ databases">
        <title>Genome of the entomopathogenic fungus Entomophthora muscae.</title>
        <authorList>
            <person name="Elya C."/>
            <person name="Lovett B.R."/>
            <person name="Lee E."/>
            <person name="Macias A.M."/>
            <person name="Hajek A.E."/>
            <person name="De Bivort B.L."/>
            <person name="Kasson M.T."/>
            <person name="De Fine Licht H.H."/>
            <person name="Stajich J.E."/>
        </authorList>
    </citation>
    <scope>NUCLEOTIDE SEQUENCE</scope>
    <source>
        <strain evidence="1">Berkeley</strain>
    </source>
</reference>
<keyword evidence="2" id="KW-1185">Reference proteome</keyword>